<keyword evidence="1" id="KW-0812">Transmembrane</keyword>
<reference evidence="2 3" key="1">
    <citation type="submission" date="2019-03" db="EMBL/GenBank/DDBJ databases">
        <title>This is whole genome sequence of Paenibacillus sp MS74 strain.</title>
        <authorList>
            <person name="Trinh H.N."/>
        </authorList>
    </citation>
    <scope>NUCLEOTIDE SEQUENCE [LARGE SCALE GENOMIC DNA]</scope>
    <source>
        <strain evidence="2 3">MS74</strain>
    </source>
</reference>
<dbReference type="OrthoDB" id="2589792at2"/>
<keyword evidence="3" id="KW-1185">Reference proteome</keyword>
<organism evidence="2 3">
    <name type="scientific">Paenibacillus piri</name>
    <dbReference type="NCBI Taxonomy" id="2547395"/>
    <lineage>
        <taxon>Bacteria</taxon>
        <taxon>Bacillati</taxon>
        <taxon>Bacillota</taxon>
        <taxon>Bacilli</taxon>
        <taxon>Bacillales</taxon>
        <taxon>Paenibacillaceae</taxon>
        <taxon>Paenibacillus</taxon>
    </lineage>
</organism>
<accession>A0A4R5KM98</accession>
<sequence>MSKKQSWLLIMYTFVFLALIGVAIWLQSELYLYAASALPILIVMALPDIRQHQYIRGSKDLKAVRIHKQSDGESPLVIMSFPPGFVRWNCKKLFFHLNDIQANTGFTEKPSEQQASLSVLGFDLSVHPSKTGWIGIDLDQLALRTANLSYTTDEITRFVIPVQDLEEAAIQMMSSKTHSMGKSKSKSISA</sequence>
<protein>
    <submittedName>
        <fullName evidence="2">Uncharacterized protein</fullName>
    </submittedName>
</protein>
<dbReference type="EMBL" id="SMRT01000008">
    <property type="protein sequence ID" value="TDF96352.1"/>
    <property type="molecule type" value="Genomic_DNA"/>
</dbReference>
<feature type="transmembrane region" description="Helical" evidence="1">
    <location>
        <begin position="7"/>
        <end position="25"/>
    </location>
</feature>
<proteinExistence type="predicted"/>
<comment type="caution">
    <text evidence="2">The sequence shown here is derived from an EMBL/GenBank/DDBJ whole genome shotgun (WGS) entry which is preliminary data.</text>
</comment>
<keyword evidence="1" id="KW-0472">Membrane</keyword>
<name>A0A4R5KM98_9BACL</name>
<evidence type="ECO:0000256" key="1">
    <source>
        <dbReference type="SAM" id="Phobius"/>
    </source>
</evidence>
<feature type="transmembrane region" description="Helical" evidence="1">
    <location>
        <begin position="31"/>
        <end position="49"/>
    </location>
</feature>
<evidence type="ECO:0000313" key="2">
    <source>
        <dbReference type="EMBL" id="TDF96352.1"/>
    </source>
</evidence>
<evidence type="ECO:0000313" key="3">
    <source>
        <dbReference type="Proteomes" id="UP000295636"/>
    </source>
</evidence>
<dbReference type="RefSeq" id="WP_133230705.1">
    <property type="nucleotide sequence ID" value="NZ_SMRT01000008.1"/>
</dbReference>
<dbReference type="Proteomes" id="UP000295636">
    <property type="component" value="Unassembled WGS sequence"/>
</dbReference>
<dbReference type="AlphaFoldDB" id="A0A4R5KM98"/>
<gene>
    <name evidence="2" type="ORF">E1757_18415</name>
</gene>
<keyword evidence="1" id="KW-1133">Transmembrane helix</keyword>